<dbReference type="InterPro" id="IPR010496">
    <property type="entry name" value="AL/BT2_dom"/>
</dbReference>
<dbReference type="Gene3D" id="2.60.120.560">
    <property type="entry name" value="Exo-inulinase, domain 1"/>
    <property type="match status" value="1"/>
</dbReference>
<feature type="chain" id="PRO_5032933596" evidence="1">
    <location>
        <begin position="18"/>
        <end position="211"/>
    </location>
</feature>
<keyword evidence="1" id="KW-0732">Signal</keyword>
<dbReference type="EMBL" id="CP063849">
    <property type="protein sequence ID" value="QOY87825.1"/>
    <property type="molecule type" value="Genomic_DNA"/>
</dbReference>
<evidence type="ECO:0000256" key="1">
    <source>
        <dbReference type="SAM" id="SignalP"/>
    </source>
</evidence>
<dbReference type="GO" id="GO:0016787">
    <property type="term" value="F:hydrolase activity"/>
    <property type="evidence" value="ECO:0007669"/>
    <property type="project" value="InterPro"/>
</dbReference>
<proteinExistence type="predicted"/>
<feature type="domain" description="3-keto-alpha-glucoside-1,2-lyase/3-keto-2-hydroxy-glucal hydratase" evidence="2">
    <location>
        <begin position="29"/>
        <end position="206"/>
    </location>
</feature>
<evidence type="ECO:0000313" key="4">
    <source>
        <dbReference type="Proteomes" id="UP000593892"/>
    </source>
</evidence>
<reference evidence="3 4" key="1">
    <citation type="submission" date="2020-10" db="EMBL/GenBank/DDBJ databases">
        <title>Complete genome sequence of Paludibaculum fermentans P105T, a facultatively anaerobic acidobacterium capable of dissimilatory Fe(III) reduction.</title>
        <authorList>
            <person name="Dedysh S.N."/>
            <person name="Beletsky A.V."/>
            <person name="Kulichevskaya I.S."/>
            <person name="Mardanov A.V."/>
            <person name="Ravin N.V."/>
        </authorList>
    </citation>
    <scope>NUCLEOTIDE SEQUENCE [LARGE SCALE GENOMIC DNA]</scope>
    <source>
        <strain evidence="3 4">P105</strain>
    </source>
</reference>
<evidence type="ECO:0000313" key="3">
    <source>
        <dbReference type="EMBL" id="QOY87825.1"/>
    </source>
</evidence>
<accession>A0A7S7NQE4</accession>
<dbReference type="RefSeq" id="WP_194449492.1">
    <property type="nucleotide sequence ID" value="NZ_CP063849.1"/>
</dbReference>
<sequence length="211" mass="23485">MKSALLLLAFSATTVFAQLPAGTKPPGEDWIQLYNGKDVANWNSVGGQQWTSEDGILTGKAVNKSYGYLETLRDYKDFQLSLRFKCVGSGNSGVYFHTKFKPGTADVSQGAQFEIDCRIGQHTAGVYGFGRAWIVWPSPQNETVVRQTDWNEMLVTVEGNHYTSRLNGVQMVDFTDPRAPFIQGTIALQLHSGGDGHMQFKDIWVRDLTKK</sequence>
<organism evidence="3 4">
    <name type="scientific">Paludibaculum fermentans</name>
    <dbReference type="NCBI Taxonomy" id="1473598"/>
    <lineage>
        <taxon>Bacteria</taxon>
        <taxon>Pseudomonadati</taxon>
        <taxon>Acidobacteriota</taxon>
        <taxon>Terriglobia</taxon>
        <taxon>Bryobacterales</taxon>
        <taxon>Bryobacteraceae</taxon>
        <taxon>Paludibaculum</taxon>
    </lineage>
</organism>
<dbReference type="KEGG" id="pfer:IRI77_34650"/>
<protein>
    <submittedName>
        <fullName evidence="3">DUF1080 domain-containing protein</fullName>
    </submittedName>
</protein>
<name>A0A7S7NQE4_PALFE</name>
<gene>
    <name evidence="3" type="ORF">IRI77_34650</name>
</gene>
<dbReference type="Proteomes" id="UP000593892">
    <property type="component" value="Chromosome"/>
</dbReference>
<dbReference type="AlphaFoldDB" id="A0A7S7NQE4"/>
<keyword evidence="4" id="KW-1185">Reference proteome</keyword>
<evidence type="ECO:0000259" key="2">
    <source>
        <dbReference type="Pfam" id="PF06439"/>
    </source>
</evidence>
<feature type="signal peptide" evidence="1">
    <location>
        <begin position="1"/>
        <end position="17"/>
    </location>
</feature>
<dbReference type="Pfam" id="PF06439">
    <property type="entry name" value="3keto-disac_hyd"/>
    <property type="match status" value="1"/>
</dbReference>